<proteinExistence type="predicted"/>
<organism evidence="1 2">
    <name type="scientific">Phaeosphaeria nodorum (strain SN15 / ATCC MYA-4574 / FGSC 10173)</name>
    <name type="common">Glume blotch fungus</name>
    <name type="synonym">Parastagonospora nodorum</name>
    <dbReference type="NCBI Taxonomy" id="321614"/>
    <lineage>
        <taxon>Eukaryota</taxon>
        <taxon>Fungi</taxon>
        <taxon>Dikarya</taxon>
        <taxon>Ascomycota</taxon>
        <taxon>Pezizomycotina</taxon>
        <taxon>Dothideomycetes</taxon>
        <taxon>Pleosporomycetidae</taxon>
        <taxon>Pleosporales</taxon>
        <taxon>Pleosporineae</taxon>
        <taxon>Phaeosphaeriaceae</taxon>
        <taxon>Parastagonospora</taxon>
    </lineage>
</organism>
<evidence type="ECO:0000313" key="2">
    <source>
        <dbReference type="Proteomes" id="UP000663193"/>
    </source>
</evidence>
<evidence type="ECO:0000313" key="1">
    <source>
        <dbReference type="EMBL" id="QRC99641.1"/>
    </source>
</evidence>
<dbReference type="OrthoDB" id="3801271at2759"/>
<dbReference type="AlphaFoldDB" id="A0A7U2F6R3"/>
<reference evidence="2" key="1">
    <citation type="journal article" date="2021" name="BMC Genomics">
        <title>Chromosome-level genome assembly and manually-curated proteome of model necrotroph Parastagonospora nodorum Sn15 reveals a genome-wide trove of candidate effector homologs, and redundancy of virulence-related functions within an accessory chromosome.</title>
        <authorList>
            <person name="Bertazzoni S."/>
            <person name="Jones D.A.B."/>
            <person name="Phan H.T."/>
            <person name="Tan K.-C."/>
            <person name="Hane J.K."/>
        </authorList>
    </citation>
    <scope>NUCLEOTIDE SEQUENCE [LARGE SCALE GENOMIC DNA]</scope>
    <source>
        <strain evidence="2">SN15 / ATCC MYA-4574 / FGSC 10173)</strain>
    </source>
</reference>
<sequence length="237" mass="27650">MSQALATILPDLEKTEWSRQPYDLEFQTLLPFGKFKGLSKLRSLKDDFDLLCDKADPENVYGLLHEPTESLPASLSDLHISGVSPDHFAHQYIQKVARDLQLSRIDLSIIMRWCTLDGRDEHQRREVVSTFELERSEGEHFESSVYKLAKAGDEMRIWLQGGHFAEKMLFARYFTMPWPQWGDTDIACQCDRDVETWENYLQVKTQEDEGTSEEVEYRGEFTQGRLNSIQESPQMRY</sequence>
<accession>A0A7U2F6R3</accession>
<keyword evidence="2" id="KW-1185">Reference proteome</keyword>
<dbReference type="EMBL" id="CP069032">
    <property type="protein sequence ID" value="QRC99641.1"/>
    <property type="molecule type" value="Genomic_DNA"/>
</dbReference>
<dbReference type="Proteomes" id="UP000663193">
    <property type="component" value="Chromosome 10"/>
</dbReference>
<protein>
    <submittedName>
        <fullName evidence="1">Uncharacterized protein</fullName>
    </submittedName>
</protein>
<name>A0A7U2F6R3_PHANO</name>
<dbReference type="VEuPathDB" id="FungiDB:JI435_309210"/>
<gene>
    <name evidence="1" type="ORF">JI435_309210</name>
</gene>